<dbReference type="Gene3D" id="3.80.10.10">
    <property type="entry name" value="Ribonuclease Inhibitor"/>
    <property type="match status" value="1"/>
</dbReference>
<proteinExistence type="predicted"/>
<dbReference type="SUPFAM" id="SSF52058">
    <property type="entry name" value="L domain-like"/>
    <property type="match status" value="1"/>
</dbReference>
<evidence type="ECO:0000256" key="1">
    <source>
        <dbReference type="ARBA" id="ARBA00004196"/>
    </source>
</evidence>
<name>A0AAV9LVP4_9SOLN</name>
<dbReference type="InterPro" id="IPR032675">
    <property type="entry name" value="LRR_dom_sf"/>
</dbReference>
<keyword evidence="9" id="KW-1185">Reference proteome</keyword>
<dbReference type="PANTHER" id="PTHR48059">
    <property type="entry name" value="POLYGALACTURONASE INHIBITOR 1"/>
    <property type="match status" value="1"/>
</dbReference>
<dbReference type="Proteomes" id="UP001311915">
    <property type="component" value="Unassembled WGS sequence"/>
</dbReference>
<dbReference type="PANTHER" id="PTHR48059:SF30">
    <property type="entry name" value="OS06G0587000 PROTEIN"/>
    <property type="match status" value="1"/>
</dbReference>
<evidence type="ECO:0000256" key="3">
    <source>
        <dbReference type="ARBA" id="ARBA00022614"/>
    </source>
</evidence>
<dbReference type="EMBL" id="JAWPEI010000004">
    <property type="protein sequence ID" value="KAK4729802.1"/>
    <property type="molecule type" value="Genomic_DNA"/>
</dbReference>
<gene>
    <name evidence="8" type="ORF">R3W88_022790</name>
</gene>
<evidence type="ECO:0000256" key="6">
    <source>
        <dbReference type="ARBA" id="ARBA00023136"/>
    </source>
</evidence>
<evidence type="ECO:0000256" key="4">
    <source>
        <dbReference type="ARBA" id="ARBA00022729"/>
    </source>
</evidence>
<dbReference type="AlphaFoldDB" id="A0AAV9LVP4"/>
<protein>
    <submittedName>
        <fullName evidence="8">Uncharacterized protein</fullName>
    </submittedName>
</protein>
<evidence type="ECO:0000256" key="5">
    <source>
        <dbReference type="ARBA" id="ARBA00022737"/>
    </source>
</evidence>
<reference evidence="8 9" key="1">
    <citation type="submission" date="2023-10" db="EMBL/GenBank/DDBJ databases">
        <title>Genome-Wide Identification Analysis in wild type Solanum Pinnatisectum Reveals Some Genes Defensing Phytophthora Infestans.</title>
        <authorList>
            <person name="Sun C."/>
        </authorList>
    </citation>
    <scope>NUCLEOTIDE SEQUENCE [LARGE SCALE GENOMIC DNA]</scope>
    <source>
        <strain evidence="8">LQN</strain>
        <tissue evidence="8">Leaf</tissue>
    </source>
</reference>
<evidence type="ECO:0000313" key="9">
    <source>
        <dbReference type="Proteomes" id="UP001311915"/>
    </source>
</evidence>
<accession>A0AAV9LVP4</accession>
<evidence type="ECO:0000256" key="2">
    <source>
        <dbReference type="ARBA" id="ARBA00004370"/>
    </source>
</evidence>
<comment type="subcellular location">
    <subcellularLocation>
        <location evidence="1">Cell envelope</location>
    </subcellularLocation>
    <subcellularLocation>
        <location evidence="2">Membrane</location>
    </subcellularLocation>
</comment>
<keyword evidence="4" id="KW-0732">Signal</keyword>
<sequence>MGKDNKRVKTQPNSNLNIRWNKLQYFIPPEIGELKQLTHLYLSFNNLKGEIPKELANLHELRYLHLHENHFTGQILATYTRAGRLVGSINSLILQFHCFFRFLCNFFYLAPSRTLYWRNSSSTINALLAYLVSLPIDLRPSPRDRDWTYGP</sequence>
<keyword evidence="3" id="KW-0433">Leucine-rich repeat</keyword>
<dbReference type="InterPro" id="IPR001611">
    <property type="entry name" value="Leu-rich_rpt"/>
</dbReference>
<dbReference type="Pfam" id="PF13855">
    <property type="entry name" value="LRR_8"/>
    <property type="match status" value="1"/>
</dbReference>
<evidence type="ECO:0000313" key="8">
    <source>
        <dbReference type="EMBL" id="KAK4729802.1"/>
    </source>
</evidence>
<dbReference type="InterPro" id="IPR051848">
    <property type="entry name" value="PGIP"/>
</dbReference>
<keyword evidence="6" id="KW-0472">Membrane</keyword>
<dbReference type="FunFam" id="3.80.10.10:FF:000041">
    <property type="entry name" value="LRR receptor-like serine/threonine-protein kinase ERECTA"/>
    <property type="match status" value="1"/>
</dbReference>
<keyword evidence="5" id="KW-0677">Repeat</keyword>
<dbReference type="GO" id="GO:0016020">
    <property type="term" value="C:membrane"/>
    <property type="evidence" value="ECO:0007669"/>
    <property type="project" value="UniProtKB-SubCell"/>
</dbReference>
<organism evidence="8 9">
    <name type="scientific">Solanum pinnatisectum</name>
    <name type="common">tansyleaf nightshade</name>
    <dbReference type="NCBI Taxonomy" id="50273"/>
    <lineage>
        <taxon>Eukaryota</taxon>
        <taxon>Viridiplantae</taxon>
        <taxon>Streptophyta</taxon>
        <taxon>Embryophyta</taxon>
        <taxon>Tracheophyta</taxon>
        <taxon>Spermatophyta</taxon>
        <taxon>Magnoliopsida</taxon>
        <taxon>eudicotyledons</taxon>
        <taxon>Gunneridae</taxon>
        <taxon>Pentapetalae</taxon>
        <taxon>asterids</taxon>
        <taxon>lamiids</taxon>
        <taxon>Solanales</taxon>
        <taxon>Solanaceae</taxon>
        <taxon>Solanoideae</taxon>
        <taxon>Solaneae</taxon>
        <taxon>Solanum</taxon>
    </lineage>
</organism>
<comment type="caution">
    <text evidence="8">The sequence shown here is derived from an EMBL/GenBank/DDBJ whole genome shotgun (WGS) entry which is preliminary data.</text>
</comment>
<evidence type="ECO:0000256" key="7">
    <source>
        <dbReference type="ARBA" id="ARBA00023180"/>
    </source>
</evidence>
<keyword evidence="7" id="KW-0325">Glycoprotein</keyword>